<dbReference type="NCBIfam" id="TIGR00750">
    <property type="entry name" value="lao"/>
    <property type="match status" value="1"/>
</dbReference>
<keyword evidence="2" id="KW-1185">Reference proteome</keyword>
<dbReference type="WBParaSite" id="PgR081_g014_t02">
    <property type="protein sequence ID" value="PgR081_g014_t02"/>
    <property type="gene ID" value="PgR081_g014"/>
</dbReference>
<dbReference type="Gene3D" id="1.20.5.170">
    <property type="match status" value="1"/>
</dbReference>
<dbReference type="GO" id="GO:0005525">
    <property type="term" value="F:GTP binding"/>
    <property type="evidence" value="ECO:0007669"/>
    <property type="project" value="InterPro"/>
</dbReference>
<dbReference type="Gene3D" id="1.10.287.130">
    <property type="match status" value="1"/>
</dbReference>
<dbReference type="InterPro" id="IPR005129">
    <property type="entry name" value="GTPase_ArgK"/>
</dbReference>
<dbReference type="GO" id="GO:0003924">
    <property type="term" value="F:GTPase activity"/>
    <property type="evidence" value="ECO:0007669"/>
    <property type="project" value="InterPro"/>
</dbReference>
<dbReference type="NCBIfam" id="NF006958">
    <property type="entry name" value="PRK09435.1"/>
    <property type="match status" value="1"/>
</dbReference>
<organism evidence="2 4">
    <name type="scientific">Parascaris univalens</name>
    <name type="common">Nematode worm</name>
    <dbReference type="NCBI Taxonomy" id="6257"/>
    <lineage>
        <taxon>Eukaryota</taxon>
        <taxon>Metazoa</taxon>
        <taxon>Ecdysozoa</taxon>
        <taxon>Nematoda</taxon>
        <taxon>Chromadorea</taxon>
        <taxon>Rhabditida</taxon>
        <taxon>Spirurina</taxon>
        <taxon>Ascaridomorpha</taxon>
        <taxon>Ascaridoidea</taxon>
        <taxon>Ascarididae</taxon>
        <taxon>Parascaris</taxon>
    </lineage>
</organism>
<dbReference type="Proteomes" id="UP000887569">
    <property type="component" value="Unplaced"/>
</dbReference>
<dbReference type="AlphaFoldDB" id="A0A915C2E9"/>
<dbReference type="CDD" id="cd03114">
    <property type="entry name" value="MMAA-like"/>
    <property type="match status" value="1"/>
</dbReference>
<dbReference type="Gene3D" id="3.40.50.300">
    <property type="entry name" value="P-loop containing nucleotide triphosphate hydrolases"/>
    <property type="match status" value="1"/>
</dbReference>
<proteinExistence type="inferred from homology"/>
<dbReference type="SUPFAM" id="SSF52540">
    <property type="entry name" value="P-loop containing nucleoside triphosphate hydrolases"/>
    <property type="match status" value="1"/>
</dbReference>
<evidence type="ECO:0000313" key="4">
    <source>
        <dbReference type="WBParaSite" id="PgR081_g014_t02"/>
    </source>
</evidence>
<comment type="similarity">
    <text evidence="1">Belongs to the SIMIBI class G3E GTPase family. ArgK/MeaB subfamily.</text>
</comment>
<evidence type="ECO:0000313" key="2">
    <source>
        <dbReference type="Proteomes" id="UP000887569"/>
    </source>
</evidence>
<dbReference type="PANTHER" id="PTHR23408:SF3">
    <property type="entry name" value="METHYLMALONIC ACIDURIA TYPE A PROTEIN, MITOCHONDRIAL"/>
    <property type="match status" value="1"/>
</dbReference>
<dbReference type="InterPro" id="IPR027417">
    <property type="entry name" value="P-loop_NTPase"/>
</dbReference>
<accession>A0A915C2E9</accession>
<dbReference type="Pfam" id="PF03308">
    <property type="entry name" value="MeaB"/>
    <property type="match status" value="1"/>
</dbReference>
<name>A0A915C2E9_PARUN</name>
<evidence type="ECO:0000313" key="3">
    <source>
        <dbReference type="WBParaSite" id="PgR081_g014_t01"/>
    </source>
</evidence>
<dbReference type="WBParaSite" id="PgR081_g014_t01">
    <property type="protein sequence ID" value="PgR081_g014_t01"/>
    <property type="gene ID" value="PgR081_g014"/>
</dbReference>
<evidence type="ECO:0000256" key="1">
    <source>
        <dbReference type="ARBA" id="ARBA00009625"/>
    </source>
</evidence>
<dbReference type="GO" id="GO:0005737">
    <property type="term" value="C:cytoplasm"/>
    <property type="evidence" value="ECO:0007669"/>
    <property type="project" value="TreeGrafter"/>
</dbReference>
<protein>
    <submittedName>
        <fullName evidence="3 4">Uncharacterized protein</fullName>
    </submittedName>
</protein>
<sequence>MFTKVIATKYASTMRECGVNKLANLCKRGLFQSSVSAESDITIHNFMPSALPKPPWLSTTGVEKRSPKQLNKTDADSLVEWSKLHWDDRVNENDPLVVRLRDGILSGSRSALAAGITLVESTHPTKRAQGSHLLAAVMESHKKRFEKMGPSSLIFRIGISGSPGVGKSSFIEALGNELTVNQGKKIAVLTVDPSSVTTGGSVLGDLTRMQNLARHPNAFIRQSPSSGSLGGVARGIHEAIVLCEGAGYDAVIIETVGVGQSEVTVSEMSDLFCLLLSPAHGDELQGIKRGIIEQSDLLVVTKADGELEGRARLTETEYKSALKYIHPRSSEWRPVVMRASIFKPETIKEVAKMMDKFWQTANKTGLLTERRNEQLKKWMWTHVQDEVMGVFRRHPQVIAKASSLQNDVLLGKMTPGWAAESLLRLFFGF</sequence>
<reference evidence="3 4" key="1">
    <citation type="submission" date="2022-11" db="UniProtKB">
        <authorList>
            <consortium name="WormBaseParasite"/>
        </authorList>
    </citation>
    <scope>IDENTIFICATION</scope>
</reference>
<dbReference type="PANTHER" id="PTHR23408">
    <property type="entry name" value="METHYLMALONYL-COA MUTASE"/>
    <property type="match status" value="1"/>
</dbReference>